<feature type="domain" description="DUF4352" evidence="3">
    <location>
        <begin position="66"/>
        <end position="184"/>
    </location>
</feature>
<evidence type="ECO:0000313" key="4">
    <source>
        <dbReference type="EMBL" id="MBG6122273.1"/>
    </source>
</evidence>
<keyword evidence="2" id="KW-0812">Transmembrane</keyword>
<accession>A0A931E0Z6</accession>
<reference evidence="4" key="1">
    <citation type="submission" date="2020-11" db="EMBL/GenBank/DDBJ databases">
        <title>Sequencing the genomes of 1000 actinobacteria strains.</title>
        <authorList>
            <person name="Klenk H.-P."/>
        </authorList>
    </citation>
    <scope>NUCLEOTIDE SEQUENCE</scope>
    <source>
        <strain evidence="4">DSM 45632</strain>
    </source>
</reference>
<dbReference type="InterPro" id="IPR029051">
    <property type="entry name" value="DUF4352"/>
</dbReference>
<keyword evidence="2" id="KW-0472">Membrane</keyword>
<protein>
    <recommendedName>
        <fullName evidence="3">DUF4352 domain-containing protein</fullName>
    </recommendedName>
</protein>
<keyword evidence="2" id="KW-1133">Transmembrane helix</keyword>
<dbReference type="RefSeq" id="WP_196824692.1">
    <property type="nucleotide sequence ID" value="NZ_CP046980.1"/>
</dbReference>
<keyword evidence="5" id="KW-1185">Reference proteome</keyword>
<keyword evidence="1" id="KW-0732">Signal</keyword>
<proteinExistence type="predicted"/>
<name>A0A931E0Z6_9CORY</name>
<gene>
    <name evidence="4" type="ORF">IW254_001242</name>
</gene>
<dbReference type="Gene3D" id="2.60.40.1240">
    <property type="match status" value="1"/>
</dbReference>
<evidence type="ECO:0000259" key="3">
    <source>
        <dbReference type="Pfam" id="PF11611"/>
    </source>
</evidence>
<dbReference type="AlphaFoldDB" id="A0A931E0Z6"/>
<organism evidence="4 5">
    <name type="scientific">Corynebacterium aquatimens</name>
    <dbReference type="NCBI Taxonomy" id="1190508"/>
    <lineage>
        <taxon>Bacteria</taxon>
        <taxon>Bacillati</taxon>
        <taxon>Actinomycetota</taxon>
        <taxon>Actinomycetes</taxon>
        <taxon>Mycobacteriales</taxon>
        <taxon>Corynebacteriaceae</taxon>
        <taxon>Corynebacterium</taxon>
    </lineage>
</organism>
<evidence type="ECO:0000313" key="5">
    <source>
        <dbReference type="Proteomes" id="UP000658613"/>
    </source>
</evidence>
<evidence type="ECO:0000256" key="2">
    <source>
        <dbReference type="SAM" id="Phobius"/>
    </source>
</evidence>
<dbReference type="Pfam" id="PF11611">
    <property type="entry name" value="DUF4352"/>
    <property type="match status" value="1"/>
</dbReference>
<comment type="caution">
    <text evidence="4">The sequence shown here is derived from an EMBL/GenBank/DDBJ whole genome shotgun (WGS) entry which is preliminary data.</text>
</comment>
<evidence type="ECO:0000256" key="1">
    <source>
        <dbReference type="ARBA" id="ARBA00022729"/>
    </source>
</evidence>
<sequence>MTSQNVQRRFAAWELLLIGAATFLAGLVVVPLFFSVNTLIFNNANSAPAPNDDHMSQRERAVILGNIGDAVSVGEALVTVHKVEMSDTIDVSDERTNDGDPIMEAAQPDRDGDKFVRVEATVRNVGKQKLDYCQGFFDLVPPENTIDYELSDYTRNILNNGGCLNDLGPRLERQVTWIYEVPKDFESGLLVAGGPDRDSVAIDLRGRET</sequence>
<feature type="transmembrane region" description="Helical" evidence="2">
    <location>
        <begin position="12"/>
        <end position="34"/>
    </location>
</feature>
<dbReference type="Proteomes" id="UP000658613">
    <property type="component" value="Unassembled WGS sequence"/>
</dbReference>
<dbReference type="InterPro" id="IPR029050">
    <property type="entry name" value="Immunoprotect_excell_Ig-like"/>
</dbReference>
<dbReference type="EMBL" id="JADOUE010000001">
    <property type="protein sequence ID" value="MBG6122273.1"/>
    <property type="molecule type" value="Genomic_DNA"/>
</dbReference>